<dbReference type="InterPro" id="IPR015946">
    <property type="entry name" value="KH_dom-like_a/b"/>
</dbReference>
<protein>
    <recommendedName>
        <fullName evidence="6">RNA-binding protein KhpB</fullName>
    </recommendedName>
    <alternativeName>
        <fullName evidence="6">RNA-binding protein EloR</fullName>
    </alternativeName>
</protein>
<dbReference type="InterPro" id="IPR001374">
    <property type="entry name" value="R3H_dom"/>
</dbReference>
<dbReference type="PANTHER" id="PTHR35800:SF1">
    <property type="entry name" value="RNA-BINDING PROTEIN KHPB"/>
    <property type="match status" value="1"/>
</dbReference>
<dbReference type="InterPro" id="IPR032782">
    <property type="entry name" value="KhpB_N"/>
</dbReference>
<evidence type="ECO:0000256" key="2">
    <source>
        <dbReference type="ARBA" id="ARBA00022884"/>
    </source>
</evidence>
<evidence type="ECO:0000256" key="1">
    <source>
        <dbReference type="ARBA" id="ARBA00022490"/>
    </source>
</evidence>
<evidence type="ECO:0000256" key="4">
    <source>
        <dbReference type="ARBA" id="ARBA00023186"/>
    </source>
</evidence>
<keyword evidence="2 6" id="KW-0694">RNA-binding</keyword>
<dbReference type="InterPro" id="IPR038008">
    <property type="entry name" value="Jag_KH"/>
</dbReference>
<name>A0ABQ6R8M6_9STAP</name>
<evidence type="ECO:0000313" key="9">
    <source>
        <dbReference type="Proteomes" id="UP000295735"/>
    </source>
</evidence>
<dbReference type="InterPro" id="IPR039247">
    <property type="entry name" value="KhpB"/>
</dbReference>
<feature type="domain" description="R3H" evidence="7">
    <location>
        <begin position="200"/>
        <end position="265"/>
    </location>
</feature>
<dbReference type="Pfam" id="PF01424">
    <property type="entry name" value="R3H"/>
    <property type="match status" value="1"/>
</dbReference>
<dbReference type="EMBL" id="SCWC02000003">
    <property type="protein sequence ID" value="KAA1039512.1"/>
    <property type="molecule type" value="Genomic_DNA"/>
</dbReference>
<evidence type="ECO:0000256" key="3">
    <source>
        <dbReference type="ARBA" id="ARBA00022960"/>
    </source>
</evidence>
<comment type="function">
    <text evidence="6">A probable RNA chaperone. Forms a complex with KhpA which binds to cellular RNA and controls its expression. Plays a role in peptidoglycan (PG) homeostasis and cell length regulation.</text>
</comment>
<dbReference type="Gene3D" id="3.30.30.80">
    <property type="entry name" value="probable RNA-binding protein from clostridium symbiosum atcc 14940"/>
    <property type="match status" value="1"/>
</dbReference>
<comment type="caution">
    <text evidence="8">The sequence shown here is derived from an EMBL/GenBank/DDBJ whole genome shotgun (WGS) entry which is preliminary data.</text>
</comment>
<comment type="subcellular location">
    <subcellularLocation>
        <location evidence="6">Cytoplasm</location>
    </subcellularLocation>
</comment>
<dbReference type="SUPFAM" id="SSF82708">
    <property type="entry name" value="R3H domain"/>
    <property type="match status" value="1"/>
</dbReference>
<dbReference type="InterPro" id="IPR036867">
    <property type="entry name" value="R3H_dom_sf"/>
</dbReference>
<comment type="subunit">
    <text evidence="6">Forms a complex with KhpA.</text>
</comment>
<organism evidence="8 9">
    <name type="scientific">Macrococcus equipercicus</name>
    <dbReference type="NCBI Taxonomy" id="69967"/>
    <lineage>
        <taxon>Bacteria</taxon>
        <taxon>Bacillati</taxon>
        <taxon>Bacillota</taxon>
        <taxon>Bacilli</taxon>
        <taxon>Bacillales</taxon>
        <taxon>Staphylococcaceae</taxon>
        <taxon>Macrococcus</taxon>
    </lineage>
</organism>
<dbReference type="Pfam" id="PF13083">
    <property type="entry name" value="KH_KhpA-B"/>
    <property type="match status" value="1"/>
</dbReference>
<gene>
    <name evidence="6" type="primary">khpB</name>
    <name evidence="6" type="synonym">eloR</name>
    <name evidence="8" type="ORF">ERX35_005380</name>
</gene>
<dbReference type="Gene3D" id="3.30.300.20">
    <property type="match status" value="1"/>
</dbReference>
<dbReference type="InterPro" id="IPR034079">
    <property type="entry name" value="R3H_KhpB"/>
</dbReference>
<sequence>MLVLQKTFTGRTVEEAVQLGLSEMNVTENQVKIDVLKPGKKGWFGFGQCDAEVNLTIIDPELKKLADLNTTAAPAEKSRSVVAIQREPFIKDTSELKKSTAAELLKEQKPADGRLNISDNAEKTADYVKAVISALDIKVTSACRIKGNDITIELFSDEAARIIGKHGQVLNALQVLAQTYFQNIQKSFVTVTIDIENYRAKRKETLETLALNMAGKAKATKRPVKFEPMPNYERKIMHQMLTRMKDIETYSEGREPNRYLVIKAK</sequence>
<comment type="caution">
    <text evidence="6">Lacks conserved residue(s) required for the propagation of feature annotation.</text>
</comment>
<dbReference type="CDD" id="cd02414">
    <property type="entry name" value="KH-II_Jag"/>
    <property type="match status" value="1"/>
</dbReference>
<keyword evidence="3 6" id="KW-0133">Cell shape</keyword>
<dbReference type="PANTHER" id="PTHR35800">
    <property type="entry name" value="PROTEIN JAG"/>
    <property type="match status" value="1"/>
</dbReference>
<dbReference type="Gene3D" id="3.30.1370.50">
    <property type="entry name" value="R3H-like domain"/>
    <property type="match status" value="1"/>
</dbReference>
<evidence type="ECO:0000256" key="6">
    <source>
        <dbReference type="HAMAP-Rule" id="MF_00867"/>
    </source>
</evidence>
<evidence type="ECO:0000259" key="7">
    <source>
        <dbReference type="PROSITE" id="PS51061"/>
    </source>
</evidence>
<dbReference type="Proteomes" id="UP000295735">
    <property type="component" value="Unassembled WGS sequence"/>
</dbReference>
<reference evidence="8 9" key="1">
    <citation type="submission" date="2019-09" db="EMBL/GenBank/DDBJ databases">
        <authorList>
            <person name="Mazhar S."/>
            <person name="Altermann E."/>
            <person name="Hill C."/>
            <person name="Mcauliffe O."/>
        </authorList>
    </citation>
    <scope>NUCLEOTIDE SEQUENCE [LARGE SCALE GENOMIC DNA]</scope>
    <source>
        <strain evidence="8 9">ATCC 51831</strain>
    </source>
</reference>
<comment type="similarity">
    <text evidence="6">Belongs to the KhpB RNA-binding protein family.</text>
</comment>
<comment type="domain">
    <text evidence="6">Has an N-terminal Jag-N domain and 2 RNA-binding domains (KH and R3H).</text>
</comment>
<evidence type="ECO:0000313" key="8">
    <source>
        <dbReference type="EMBL" id="KAA1039512.1"/>
    </source>
</evidence>
<dbReference type="NCBIfam" id="NF041568">
    <property type="entry name" value="Jag_EloR"/>
    <property type="match status" value="1"/>
</dbReference>
<keyword evidence="4 6" id="KW-0143">Chaperone</keyword>
<keyword evidence="1 6" id="KW-0963">Cytoplasm</keyword>
<accession>A0ABQ6R8M6</accession>
<dbReference type="InterPro" id="IPR038247">
    <property type="entry name" value="Jag_N_dom_sf"/>
</dbReference>
<dbReference type="SMART" id="SM00393">
    <property type="entry name" value="R3H"/>
    <property type="match status" value="1"/>
</dbReference>
<proteinExistence type="inferred from homology"/>
<dbReference type="CDD" id="cd02644">
    <property type="entry name" value="R3H_jag"/>
    <property type="match status" value="1"/>
</dbReference>
<evidence type="ECO:0000256" key="5">
    <source>
        <dbReference type="ARBA" id="ARBA00023316"/>
    </source>
</evidence>
<dbReference type="Pfam" id="PF14804">
    <property type="entry name" value="Jag_N"/>
    <property type="match status" value="1"/>
</dbReference>
<dbReference type="PROSITE" id="PS51061">
    <property type="entry name" value="R3H"/>
    <property type="match status" value="1"/>
</dbReference>
<keyword evidence="5 6" id="KW-0961">Cell wall biogenesis/degradation</keyword>
<dbReference type="HAMAP" id="MF_00867">
    <property type="entry name" value="KhpB"/>
    <property type="match status" value="1"/>
</dbReference>
<keyword evidence="9" id="KW-1185">Reference proteome</keyword>
<dbReference type="SMART" id="SM01245">
    <property type="entry name" value="Jag_N"/>
    <property type="match status" value="1"/>
</dbReference>